<accession>A0A0C3EGB9</accession>
<dbReference type="OrthoDB" id="3261081at2759"/>
<keyword evidence="2" id="KW-1185">Reference proteome</keyword>
<proteinExistence type="predicted"/>
<reference evidence="2" key="2">
    <citation type="submission" date="2015-01" db="EMBL/GenBank/DDBJ databases">
        <title>Evolutionary Origins and Diversification of the Mycorrhizal Mutualists.</title>
        <authorList>
            <consortium name="DOE Joint Genome Institute"/>
            <consortium name="Mycorrhizal Genomics Consortium"/>
            <person name="Kohler A."/>
            <person name="Kuo A."/>
            <person name="Nagy L.G."/>
            <person name="Floudas D."/>
            <person name="Copeland A."/>
            <person name="Barry K.W."/>
            <person name="Cichocki N."/>
            <person name="Veneault-Fourrey C."/>
            <person name="LaButti K."/>
            <person name="Lindquist E.A."/>
            <person name="Lipzen A."/>
            <person name="Lundell T."/>
            <person name="Morin E."/>
            <person name="Murat C."/>
            <person name="Riley R."/>
            <person name="Ohm R."/>
            <person name="Sun H."/>
            <person name="Tunlid A."/>
            <person name="Henrissat B."/>
            <person name="Grigoriev I.V."/>
            <person name="Hibbett D.S."/>
            <person name="Martin F."/>
        </authorList>
    </citation>
    <scope>NUCLEOTIDE SEQUENCE [LARGE SCALE GENOMIC DNA]</scope>
    <source>
        <strain evidence="2">Foug A</strain>
    </source>
</reference>
<evidence type="ECO:0000313" key="1">
    <source>
        <dbReference type="EMBL" id="KIM66961.1"/>
    </source>
</evidence>
<organism evidence="1 2">
    <name type="scientific">Scleroderma citrinum Foug A</name>
    <dbReference type="NCBI Taxonomy" id="1036808"/>
    <lineage>
        <taxon>Eukaryota</taxon>
        <taxon>Fungi</taxon>
        <taxon>Dikarya</taxon>
        <taxon>Basidiomycota</taxon>
        <taxon>Agaricomycotina</taxon>
        <taxon>Agaricomycetes</taxon>
        <taxon>Agaricomycetidae</taxon>
        <taxon>Boletales</taxon>
        <taxon>Sclerodermatineae</taxon>
        <taxon>Sclerodermataceae</taxon>
        <taxon>Scleroderma</taxon>
    </lineage>
</organism>
<reference evidence="1 2" key="1">
    <citation type="submission" date="2014-04" db="EMBL/GenBank/DDBJ databases">
        <authorList>
            <consortium name="DOE Joint Genome Institute"/>
            <person name="Kuo A."/>
            <person name="Kohler A."/>
            <person name="Nagy L.G."/>
            <person name="Floudas D."/>
            <person name="Copeland A."/>
            <person name="Barry K.W."/>
            <person name="Cichocki N."/>
            <person name="Veneault-Fourrey C."/>
            <person name="LaButti K."/>
            <person name="Lindquist E.A."/>
            <person name="Lipzen A."/>
            <person name="Lundell T."/>
            <person name="Morin E."/>
            <person name="Murat C."/>
            <person name="Sun H."/>
            <person name="Tunlid A."/>
            <person name="Henrissat B."/>
            <person name="Grigoriev I.V."/>
            <person name="Hibbett D.S."/>
            <person name="Martin F."/>
            <person name="Nordberg H.P."/>
            <person name="Cantor M.N."/>
            <person name="Hua S.X."/>
        </authorList>
    </citation>
    <scope>NUCLEOTIDE SEQUENCE [LARGE SCALE GENOMIC DNA]</scope>
    <source>
        <strain evidence="1 2">Foug A</strain>
    </source>
</reference>
<dbReference type="HOGENOM" id="CLU_119113_1_0_1"/>
<dbReference type="AlphaFoldDB" id="A0A0C3EGB9"/>
<sequence length="161" mass="18113">MFDYCLRVFSGFCNDQFKLCRRLYDSKAVDDDASSINSSSGSAHSRKINVKPVKSGPRVAHTEQFLCKGGVDTGRLLDLSRKALYSRAKAMGGNVLLDEQWDCSIRSSKIQRNYEFKVTIHYSATVARTFFPDAQRPVGVEAAKGIKGLMTILDRHEQFCY</sequence>
<dbReference type="EMBL" id="KN822014">
    <property type="protein sequence ID" value="KIM66961.1"/>
    <property type="molecule type" value="Genomic_DNA"/>
</dbReference>
<dbReference type="STRING" id="1036808.A0A0C3EGB9"/>
<gene>
    <name evidence="1" type="ORF">SCLCIDRAFT_109069</name>
</gene>
<dbReference type="Proteomes" id="UP000053989">
    <property type="component" value="Unassembled WGS sequence"/>
</dbReference>
<protein>
    <submittedName>
        <fullName evidence="1">Uncharacterized protein</fullName>
    </submittedName>
</protein>
<name>A0A0C3EGB9_9AGAM</name>
<evidence type="ECO:0000313" key="2">
    <source>
        <dbReference type="Proteomes" id="UP000053989"/>
    </source>
</evidence>
<dbReference type="InParanoid" id="A0A0C3EGB9"/>